<protein>
    <submittedName>
        <fullName evidence="1">ATP-dependent DNA helicase DinG</fullName>
    </submittedName>
</protein>
<gene>
    <name evidence="1" type="ORF">G3W61_31215</name>
</gene>
<feature type="non-terminal residue" evidence="1">
    <location>
        <position position="1"/>
    </location>
</feature>
<organism evidence="1 2">
    <name type="scientific">Xanthomonas perforans</name>
    <dbReference type="NCBI Taxonomy" id="442694"/>
    <lineage>
        <taxon>Bacteria</taxon>
        <taxon>Pseudomonadati</taxon>
        <taxon>Pseudomonadota</taxon>
        <taxon>Gammaproteobacteria</taxon>
        <taxon>Lysobacterales</taxon>
        <taxon>Lysobacteraceae</taxon>
        <taxon>Xanthomonas</taxon>
    </lineage>
</organism>
<dbReference type="EMBL" id="JAAGYU010001848">
    <property type="protein sequence ID" value="NEL80718.1"/>
    <property type="molecule type" value="Genomic_DNA"/>
</dbReference>
<dbReference type="AlphaFoldDB" id="A0A7X5SBW4"/>
<evidence type="ECO:0000313" key="2">
    <source>
        <dbReference type="Proteomes" id="UP000471082"/>
    </source>
</evidence>
<keyword evidence="1" id="KW-0347">Helicase</keyword>
<comment type="caution">
    <text evidence="1">The sequence shown here is derived from an EMBL/GenBank/DDBJ whole genome shotgun (WGS) entry which is preliminary data.</text>
</comment>
<reference evidence="1 2" key="1">
    <citation type="submission" date="2019-11" db="EMBL/GenBank/DDBJ databases">
        <title>Genome-resolved metagenomics to study the prevalence of co-infection and intraspecific heterogeneity among plant pathogen metapopulations.</title>
        <authorList>
            <person name="Newberry E."/>
            <person name="Bhandari R."/>
            <person name="Kemble J."/>
            <person name="Sikora E."/>
            <person name="Potnis N."/>
        </authorList>
    </citation>
    <scope>NUCLEOTIDE SEQUENCE [LARGE SCALE GENOMIC DNA]</scope>
    <source>
        <strain evidence="1">Xp_Tom_Tuscaloosa_18b</strain>
    </source>
</reference>
<keyword evidence="1" id="KW-0378">Hydrolase</keyword>
<keyword evidence="1" id="KW-0547">Nucleotide-binding</keyword>
<accession>A0A7X5SBW4</accession>
<evidence type="ECO:0000313" key="1">
    <source>
        <dbReference type="EMBL" id="NEL80718.1"/>
    </source>
</evidence>
<dbReference type="Gene3D" id="3.40.50.300">
    <property type="entry name" value="P-loop containing nucleotide triphosphate hydrolases"/>
    <property type="match status" value="1"/>
</dbReference>
<keyword evidence="1" id="KW-0067">ATP-binding</keyword>
<name>A0A7X5SBW4_XANPE</name>
<feature type="non-terminal residue" evidence="1">
    <location>
        <position position="102"/>
    </location>
</feature>
<dbReference type="Proteomes" id="UP000471082">
    <property type="component" value="Unassembled WGS sequence"/>
</dbReference>
<sequence>VPLRMRITTPASGCAGRRCSYAAQCPVLKARTDVREAQIVVTNHALLLSSLSLGDAENGQPLIAPPSDMLLVLDEGHHIAGVAIDQGAANLPLDEMAKRTGR</sequence>
<dbReference type="InterPro" id="IPR027417">
    <property type="entry name" value="P-loop_NTPase"/>
</dbReference>
<proteinExistence type="predicted"/>
<dbReference type="GO" id="GO:0004386">
    <property type="term" value="F:helicase activity"/>
    <property type="evidence" value="ECO:0007669"/>
    <property type="project" value="UniProtKB-KW"/>
</dbReference>